<dbReference type="RefSeq" id="WP_120707574.1">
    <property type="nucleotide sequence ID" value="NZ_CP032695.1"/>
</dbReference>
<feature type="region of interest" description="Disordered" evidence="1">
    <location>
        <begin position="1"/>
        <end position="97"/>
    </location>
</feature>
<keyword evidence="3" id="KW-1185">Reference proteome</keyword>
<name>A0A387FVF5_9HYPH</name>
<accession>A0A387FVF5</accession>
<reference evidence="2 3" key="1">
    <citation type="submission" date="2018-10" db="EMBL/GenBank/DDBJ databases">
        <title>Rhizobium etli, R. leguminosarum and a new Rhizobium genospecies from Phaseolus dumosus.</title>
        <authorList>
            <person name="Ramirez-Puebla S.T."/>
            <person name="Rogel-Hernandez M.A."/>
            <person name="Guerrero G."/>
            <person name="Ormeno-Orrillo E."/>
            <person name="Martinez-Romero J.C."/>
            <person name="Negrete-Yankelevich S."/>
            <person name="Martinez-Romero E."/>
        </authorList>
    </citation>
    <scope>NUCLEOTIDE SEQUENCE [LARGE SCALE GENOMIC DNA]</scope>
    <source>
        <strain evidence="2 3">CCGE525</strain>
        <plasmid evidence="3">prccge525c</plasmid>
    </source>
</reference>
<dbReference type="KEGG" id="rjg:CCGE525_28345"/>
<dbReference type="AlphaFoldDB" id="A0A387FVF5"/>
<organism evidence="2 3">
    <name type="scientific">Rhizobium jaguaris</name>
    <dbReference type="NCBI Taxonomy" id="1312183"/>
    <lineage>
        <taxon>Bacteria</taxon>
        <taxon>Pseudomonadati</taxon>
        <taxon>Pseudomonadota</taxon>
        <taxon>Alphaproteobacteria</taxon>
        <taxon>Hyphomicrobiales</taxon>
        <taxon>Rhizobiaceae</taxon>
        <taxon>Rhizobium/Agrobacterium group</taxon>
        <taxon>Rhizobium</taxon>
    </lineage>
</organism>
<evidence type="ECO:0000256" key="1">
    <source>
        <dbReference type="SAM" id="MobiDB-lite"/>
    </source>
</evidence>
<protein>
    <submittedName>
        <fullName evidence="2">Sf3a2-prov protein</fullName>
    </submittedName>
</protein>
<sequence length="97" mass="10467">MAKYDPTSPPVPAPEAGLPNPIQPPSANPPELDRENLGNDADAEDGDEAAYERGAEAGNREAADNKNPYPEGSSRAKAFEHGYLDAQKIRRDDKPPR</sequence>
<geneLocation type="plasmid" evidence="3">
    <name>prccge525c</name>
</geneLocation>
<dbReference type="Proteomes" id="UP000282195">
    <property type="component" value="Plasmid pRCCGE525c"/>
</dbReference>
<evidence type="ECO:0000313" key="3">
    <source>
        <dbReference type="Proteomes" id="UP000282195"/>
    </source>
</evidence>
<dbReference type="OrthoDB" id="8402006at2"/>
<dbReference type="EMBL" id="CP032695">
    <property type="protein sequence ID" value="AYG62659.1"/>
    <property type="molecule type" value="Genomic_DNA"/>
</dbReference>
<feature type="compositionally biased region" description="Basic and acidic residues" evidence="1">
    <location>
        <begin position="50"/>
        <end position="64"/>
    </location>
</feature>
<evidence type="ECO:0000313" key="2">
    <source>
        <dbReference type="EMBL" id="AYG62659.1"/>
    </source>
</evidence>
<proteinExistence type="predicted"/>
<keyword evidence="2" id="KW-0614">Plasmid</keyword>
<feature type="compositionally biased region" description="Basic and acidic residues" evidence="1">
    <location>
        <begin position="77"/>
        <end position="97"/>
    </location>
</feature>
<gene>
    <name evidence="2" type="ORF">CCGE525_28345</name>
</gene>